<protein>
    <submittedName>
        <fullName evidence="1">Uncharacterized protein</fullName>
    </submittedName>
</protein>
<dbReference type="EMBL" id="JABZEC010000013">
    <property type="protein sequence ID" value="NVY97185.1"/>
    <property type="molecule type" value="Genomic_DNA"/>
</dbReference>
<comment type="caution">
    <text evidence="1">The sequence shown here is derived from an EMBL/GenBank/DDBJ whole genome shotgun (WGS) entry which is preliminary data.</text>
</comment>
<accession>A0A850R9I5</accession>
<organism evidence="1 2">
    <name type="scientific">Bombilactobacillus apium</name>
    <dbReference type="NCBI Taxonomy" id="2675299"/>
    <lineage>
        <taxon>Bacteria</taxon>
        <taxon>Bacillati</taxon>
        <taxon>Bacillota</taxon>
        <taxon>Bacilli</taxon>
        <taxon>Lactobacillales</taxon>
        <taxon>Lactobacillaceae</taxon>
        <taxon>Bombilactobacillus</taxon>
    </lineage>
</organism>
<dbReference type="Proteomes" id="UP000563523">
    <property type="component" value="Unassembled WGS sequence"/>
</dbReference>
<evidence type="ECO:0000313" key="1">
    <source>
        <dbReference type="EMBL" id="NVY97185.1"/>
    </source>
</evidence>
<gene>
    <name evidence="1" type="ORF">HU830_08635</name>
</gene>
<dbReference type="RefSeq" id="WP_176943349.1">
    <property type="nucleotide sequence ID" value="NZ_JABZEC010000013.1"/>
</dbReference>
<keyword evidence="2" id="KW-1185">Reference proteome</keyword>
<reference evidence="1 2" key="1">
    <citation type="submission" date="2020-06" db="EMBL/GenBank/DDBJ databases">
        <authorList>
            <person name="Kang J."/>
        </authorList>
    </citation>
    <scope>NUCLEOTIDE SEQUENCE [LARGE SCALE GENOMIC DNA]</scope>
    <source>
        <strain evidence="1 2">DCY120</strain>
    </source>
</reference>
<proteinExistence type="predicted"/>
<name>A0A850R9I5_9LACO</name>
<dbReference type="AlphaFoldDB" id="A0A850R9I5"/>
<sequence length="102" mass="12034">MAYQTLDLIEQITRKDQSKYFELGNIFMNGRAELAAERSFIQEVRILELNIPRSTAVQAYEKYINDTYKFPEEDFDHWEEWAKPEGTILTAFQTILKANHIS</sequence>
<evidence type="ECO:0000313" key="2">
    <source>
        <dbReference type="Proteomes" id="UP000563523"/>
    </source>
</evidence>